<name>A0ABR5IS79_9ACTN</name>
<evidence type="ECO:0000313" key="2">
    <source>
        <dbReference type="Proteomes" id="UP000037020"/>
    </source>
</evidence>
<accession>A0ABR5IS79</accession>
<protein>
    <submittedName>
        <fullName evidence="1">Uncharacterized protein</fullName>
    </submittedName>
</protein>
<gene>
    <name evidence="1" type="ORF">ADK38_44645</name>
</gene>
<feature type="non-terminal residue" evidence="1">
    <location>
        <position position="116"/>
    </location>
</feature>
<dbReference type="Proteomes" id="UP000037020">
    <property type="component" value="Unassembled WGS sequence"/>
</dbReference>
<evidence type="ECO:0000313" key="1">
    <source>
        <dbReference type="EMBL" id="KOG51403.1"/>
    </source>
</evidence>
<reference evidence="1 2" key="1">
    <citation type="submission" date="2015-07" db="EMBL/GenBank/DDBJ databases">
        <authorList>
            <person name="Ju K.-S."/>
            <person name="Doroghazi J.R."/>
            <person name="Metcalf W.W."/>
        </authorList>
    </citation>
    <scope>NUCLEOTIDE SEQUENCE [LARGE SCALE GENOMIC DNA]</scope>
    <source>
        <strain evidence="1 2">NRRL B-3589</strain>
    </source>
</reference>
<feature type="non-terminal residue" evidence="1">
    <location>
        <position position="1"/>
    </location>
</feature>
<sequence length="116" mass="11961">ALPLAVDGPVGEDALARAQWACVDTPAALLQAVGGLAWPAARLRPWWLSYRAQPVEGAVARPEAALLAGVCEGAPQECAVDGHWLDLPSADPADWAPLLPALLAGADAATALPRRL</sequence>
<keyword evidence="2" id="KW-1185">Reference proteome</keyword>
<proteinExistence type="predicted"/>
<dbReference type="EMBL" id="LGUT01004393">
    <property type="protein sequence ID" value="KOG51403.1"/>
    <property type="molecule type" value="Genomic_DNA"/>
</dbReference>
<comment type="caution">
    <text evidence="1">The sequence shown here is derived from an EMBL/GenBank/DDBJ whole genome shotgun (WGS) entry which is preliminary data.</text>
</comment>
<organism evidence="1 2">
    <name type="scientific">Streptomyces varsoviensis</name>
    <dbReference type="NCBI Taxonomy" id="67373"/>
    <lineage>
        <taxon>Bacteria</taxon>
        <taxon>Bacillati</taxon>
        <taxon>Actinomycetota</taxon>
        <taxon>Actinomycetes</taxon>
        <taxon>Kitasatosporales</taxon>
        <taxon>Streptomycetaceae</taxon>
        <taxon>Streptomyces</taxon>
    </lineage>
</organism>